<reference evidence="2" key="1">
    <citation type="submission" date="2016-11" db="EMBL/GenBank/DDBJ databases">
        <authorList>
            <person name="Varghese N."/>
            <person name="Submissions S."/>
        </authorList>
    </citation>
    <scope>NUCLEOTIDE SEQUENCE [LARGE SCALE GENOMIC DNA]</scope>
    <source>
        <strain evidence="2">DSM 16219</strain>
    </source>
</reference>
<dbReference type="RefSeq" id="WP_073472527.1">
    <property type="nucleotide sequence ID" value="NZ_FQZU01000002.1"/>
</dbReference>
<evidence type="ECO:0000313" key="1">
    <source>
        <dbReference type="EMBL" id="SHI77839.1"/>
    </source>
</evidence>
<name>A0A1M6DXI5_9BACT</name>
<dbReference type="EMBL" id="FQZU01000002">
    <property type="protein sequence ID" value="SHI77839.1"/>
    <property type="molecule type" value="Genomic_DNA"/>
</dbReference>
<dbReference type="AlphaFoldDB" id="A0A1M6DXI5"/>
<organism evidence="1 2">
    <name type="scientific">Desulfatibacillum alkenivorans DSM 16219</name>
    <dbReference type="NCBI Taxonomy" id="1121393"/>
    <lineage>
        <taxon>Bacteria</taxon>
        <taxon>Pseudomonadati</taxon>
        <taxon>Thermodesulfobacteriota</taxon>
        <taxon>Desulfobacteria</taxon>
        <taxon>Desulfobacterales</taxon>
        <taxon>Desulfatibacillaceae</taxon>
        <taxon>Desulfatibacillum</taxon>
    </lineage>
</organism>
<keyword evidence="2" id="KW-1185">Reference proteome</keyword>
<dbReference type="Proteomes" id="UP000183994">
    <property type="component" value="Unassembled WGS sequence"/>
</dbReference>
<sequence length="279" mass="32054">MAFFTLDDRSLRLDTSTLGLNEKPLIEKLWTLIEAHGHDLDSAALGLYPCPDFGYFALSDRYWRGALCIYFAGFSRAFVEAGAGFLEPWLFNSRHAVELSLKGCILYVTWYEELLTKPLTNGYKAEIEKIDNDHNISGLYSKYDKKVKKLMQNWGTDILGEPLEDDGWLLSERSQKILQELSEIDPQGFNFRYPSIKSFITKFDDGKESEVPIQKLLKTSWKWDETELFTETGLPKKQGIAFTHVKVVNALHDLISELSGIQDQHDAFYAYLDEVQRCL</sequence>
<accession>A0A1M6DXI5</accession>
<protein>
    <submittedName>
        <fullName evidence="1">Uncharacterized protein</fullName>
    </submittedName>
</protein>
<gene>
    <name evidence="1" type="ORF">SAMN02745216_00485</name>
</gene>
<proteinExistence type="predicted"/>
<evidence type="ECO:0000313" key="2">
    <source>
        <dbReference type="Proteomes" id="UP000183994"/>
    </source>
</evidence>